<dbReference type="AlphaFoldDB" id="A0A6J6E2U6"/>
<keyword evidence="1" id="KW-0812">Transmembrane</keyword>
<feature type="transmembrane region" description="Helical" evidence="1">
    <location>
        <begin position="49"/>
        <end position="71"/>
    </location>
</feature>
<proteinExistence type="predicted"/>
<keyword evidence="1" id="KW-1133">Transmembrane helix</keyword>
<reference evidence="3" key="1">
    <citation type="submission" date="2020-05" db="EMBL/GenBank/DDBJ databases">
        <authorList>
            <person name="Chiriac C."/>
            <person name="Salcher M."/>
            <person name="Ghai R."/>
            <person name="Kavagutti S V."/>
        </authorList>
    </citation>
    <scope>NUCLEOTIDE SEQUENCE</scope>
</reference>
<gene>
    <name evidence="2" type="ORF">UFOPK1572_00220</name>
    <name evidence="3" type="ORF">UFOPK1704_00388</name>
    <name evidence="4" type="ORF">UFOPK2169_00215</name>
</gene>
<evidence type="ECO:0000256" key="1">
    <source>
        <dbReference type="SAM" id="Phobius"/>
    </source>
</evidence>
<protein>
    <submittedName>
        <fullName evidence="3">Unannotated protein</fullName>
    </submittedName>
</protein>
<accession>A0A6J6E2U6</accession>
<dbReference type="EMBL" id="CAEZTC010000015">
    <property type="protein sequence ID" value="CAB4551785.1"/>
    <property type="molecule type" value="Genomic_DNA"/>
</dbReference>
<keyword evidence="1" id="KW-0472">Membrane</keyword>
<evidence type="ECO:0000313" key="4">
    <source>
        <dbReference type="EMBL" id="CAB4642510.1"/>
    </source>
</evidence>
<name>A0A6J6E2U6_9ZZZZ</name>
<sequence length="132" mass="14612">MISSAVLDTTSSLYDSHLSWAWITIIANGFAGVWALAAHKIQPLRTRALWWYTGAAQFTVFVQVAIGVAIVNKEKMEFPAFHAFYGFVSVMAVAIIYSYRHQLKGRVYLLYGFGGLFLMGLGIRAMLVGQSA</sequence>
<dbReference type="EMBL" id="CAEZWE010000004">
    <property type="protein sequence ID" value="CAB4642510.1"/>
    <property type="molecule type" value="Genomic_DNA"/>
</dbReference>
<organism evidence="3">
    <name type="scientific">freshwater metagenome</name>
    <dbReference type="NCBI Taxonomy" id="449393"/>
    <lineage>
        <taxon>unclassified sequences</taxon>
        <taxon>metagenomes</taxon>
        <taxon>ecological metagenomes</taxon>
    </lineage>
</organism>
<feature type="transmembrane region" description="Helical" evidence="1">
    <location>
        <begin position="107"/>
        <end position="127"/>
    </location>
</feature>
<evidence type="ECO:0000313" key="2">
    <source>
        <dbReference type="EMBL" id="CAB4551785.1"/>
    </source>
</evidence>
<evidence type="ECO:0000313" key="3">
    <source>
        <dbReference type="EMBL" id="CAB4570126.1"/>
    </source>
</evidence>
<feature type="transmembrane region" description="Helical" evidence="1">
    <location>
        <begin position="20"/>
        <end position="37"/>
    </location>
</feature>
<dbReference type="EMBL" id="CAEZTQ010000055">
    <property type="protein sequence ID" value="CAB4570126.1"/>
    <property type="molecule type" value="Genomic_DNA"/>
</dbReference>
<feature type="transmembrane region" description="Helical" evidence="1">
    <location>
        <begin position="83"/>
        <end position="100"/>
    </location>
</feature>